<dbReference type="SUPFAM" id="SSF46785">
    <property type="entry name" value="Winged helix' DNA-binding domain"/>
    <property type="match status" value="1"/>
</dbReference>
<dbReference type="eggNOG" id="COG1846">
    <property type="taxonomic scope" value="Bacteria"/>
</dbReference>
<protein>
    <submittedName>
        <fullName evidence="2">Putative MarR family transcriptional regulator</fullName>
    </submittedName>
</protein>
<sequence length="168" mass="18533">MTANPSIQKVAASKSQAWRLFIETSARLQTTLDDELRAHCRMSLADYHVLLILHECPGGRARMRDLSHRMVFSTSRLSYQIDAMVRRGWLRREAAPEDKRGSYAVLTDDGRTAFAAAARDHGAAVDRLFTSALSDSEASGLADLMETLTSHLDAETPLTPSTSANRAK</sequence>
<accession>H5TVG2</accession>
<evidence type="ECO:0000313" key="2">
    <source>
        <dbReference type="EMBL" id="GAB37470.1"/>
    </source>
</evidence>
<dbReference type="Gene3D" id="1.10.10.10">
    <property type="entry name" value="Winged helix-like DNA-binding domain superfamily/Winged helix DNA-binding domain"/>
    <property type="match status" value="1"/>
</dbReference>
<reference evidence="2 3" key="1">
    <citation type="submission" date="2012-02" db="EMBL/GenBank/DDBJ databases">
        <title>Whole genome shotgun sequence of Gordonia sputi NBRC 100414.</title>
        <authorList>
            <person name="Yoshida I."/>
            <person name="Hosoyama A."/>
            <person name="Tsuchikane K."/>
            <person name="Katsumata H."/>
            <person name="Yamazaki S."/>
            <person name="Fujita N."/>
        </authorList>
    </citation>
    <scope>NUCLEOTIDE SEQUENCE [LARGE SCALE GENOMIC DNA]</scope>
    <source>
        <strain evidence="2 3">NBRC 100414</strain>
    </source>
</reference>
<feature type="domain" description="HTH marR-type" evidence="1">
    <location>
        <begin position="14"/>
        <end position="150"/>
    </location>
</feature>
<dbReference type="RefSeq" id="WP_005202137.1">
    <property type="nucleotide sequence ID" value="NZ_BAFC01000007.1"/>
</dbReference>
<dbReference type="GO" id="GO:0006950">
    <property type="term" value="P:response to stress"/>
    <property type="evidence" value="ECO:0007669"/>
    <property type="project" value="TreeGrafter"/>
</dbReference>
<gene>
    <name evidence="2" type="ORF">GOSPT_007_00810</name>
</gene>
<evidence type="ECO:0000259" key="1">
    <source>
        <dbReference type="PROSITE" id="PS50995"/>
    </source>
</evidence>
<dbReference type="InterPro" id="IPR036390">
    <property type="entry name" value="WH_DNA-bd_sf"/>
</dbReference>
<dbReference type="PANTHER" id="PTHR33164">
    <property type="entry name" value="TRANSCRIPTIONAL REGULATOR, MARR FAMILY"/>
    <property type="match status" value="1"/>
</dbReference>
<dbReference type="GO" id="GO:0003700">
    <property type="term" value="F:DNA-binding transcription factor activity"/>
    <property type="evidence" value="ECO:0007669"/>
    <property type="project" value="InterPro"/>
</dbReference>
<dbReference type="PANTHER" id="PTHR33164:SF99">
    <property type="entry name" value="MARR FAMILY REGULATORY PROTEIN"/>
    <property type="match status" value="1"/>
</dbReference>
<dbReference type="SMART" id="SM00347">
    <property type="entry name" value="HTH_MARR"/>
    <property type="match status" value="1"/>
</dbReference>
<dbReference type="Pfam" id="PF01047">
    <property type="entry name" value="MarR"/>
    <property type="match status" value="1"/>
</dbReference>
<organism evidence="2 3">
    <name type="scientific">Gordonia sputi NBRC 100414</name>
    <dbReference type="NCBI Taxonomy" id="1089453"/>
    <lineage>
        <taxon>Bacteria</taxon>
        <taxon>Bacillati</taxon>
        <taxon>Actinomycetota</taxon>
        <taxon>Actinomycetes</taxon>
        <taxon>Mycobacteriales</taxon>
        <taxon>Gordoniaceae</taxon>
        <taxon>Gordonia</taxon>
    </lineage>
</organism>
<keyword evidence="3" id="KW-1185">Reference proteome</keyword>
<dbReference type="AlphaFoldDB" id="H5TVG2"/>
<name>H5TVG2_9ACTN</name>
<dbReference type="PROSITE" id="PS50995">
    <property type="entry name" value="HTH_MARR_2"/>
    <property type="match status" value="1"/>
</dbReference>
<evidence type="ECO:0000313" key="3">
    <source>
        <dbReference type="Proteomes" id="UP000005845"/>
    </source>
</evidence>
<dbReference type="EMBL" id="BAFC01000007">
    <property type="protein sequence ID" value="GAB37470.1"/>
    <property type="molecule type" value="Genomic_DNA"/>
</dbReference>
<comment type="caution">
    <text evidence="2">The sequence shown here is derived from an EMBL/GenBank/DDBJ whole genome shotgun (WGS) entry which is preliminary data.</text>
</comment>
<dbReference type="InterPro" id="IPR036388">
    <property type="entry name" value="WH-like_DNA-bd_sf"/>
</dbReference>
<dbReference type="Proteomes" id="UP000005845">
    <property type="component" value="Unassembled WGS sequence"/>
</dbReference>
<dbReference type="InterPro" id="IPR039422">
    <property type="entry name" value="MarR/SlyA-like"/>
</dbReference>
<dbReference type="InterPro" id="IPR000835">
    <property type="entry name" value="HTH_MarR-typ"/>
</dbReference>
<proteinExistence type="predicted"/>